<feature type="compositionally biased region" description="Basic residues" evidence="1">
    <location>
        <begin position="35"/>
        <end position="45"/>
    </location>
</feature>
<feature type="compositionally biased region" description="Basic and acidic residues" evidence="1">
    <location>
        <begin position="1"/>
        <end position="10"/>
    </location>
</feature>
<proteinExistence type="predicted"/>
<gene>
    <name evidence="2" type="ORF">Q8A67_022971</name>
</gene>
<dbReference type="AlphaFoldDB" id="A0AA88PAL3"/>
<reference evidence="2" key="1">
    <citation type="submission" date="2023-08" db="EMBL/GenBank/DDBJ databases">
        <title>Chromosome-level Genome Assembly of mud carp (Cirrhinus molitorella).</title>
        <authorList>
            <person name="Liu H."/>
        </authorList>
    </citation>
    <scope>NUCLEOTIDE SEQUENCE</scope>
    <source>
        <strain evidence="2">Prfri</strain>
        <tissue evidence="2">Muscle</tissue>
    </source>
</reference>
<feature type="region of interest" description="Disordered" evidence="1">
    <location>
        <begin position="1"/>
        <end position="103"/>
    </location>
</feature>
<evidence type="ECO:0000256" key="1">
    <source>
        <dbReference type="SAM" id="MobiDB-lite"/>
    </source>
</evidence>
<keyword evidence="3" id="KW-1185">Reference proteome</keyword>
<organism evidence="2 3">
    <name type="scientific">Cirrhinus molitorella</name>
    <name type="common">mud carp</name>
    <dbReference type="NCBI Taxonomy" id="172907"/>
    <lineage>
        <taxon>Eukaryota</taxon>
        <taxon>Metazoa</taxon>
        <taxon>Chordata</taxon>
        <taxon>Craniata</taxon>
        <taxon>Vertebrata</taxon>
        <taxon>Euteleostomi</taxon>
        <taxon>Actinopterygii</taxon>
        <taxon>Neopterygii</taxon>
        <taxon>Teleostei</taxon>
        <taxon>Ostariophysi</taxon>
        <taxon>Cypriniformes</taxon>
        <taxon>Cyprinidae</taxon>
        <taxon>Labeoninae</taxon>
        <taxon>Labeonini</taxon>
        <taxon>Cirrhinus</taxon>
    </lineage>
</organism>
<evidence type="ECO:0000313" key="2">
    <source>
        <dbReference type="EMBL" id="KAK2873074.1"/>
    </source>
</evidence>
<accession>A0AA88PAL3</accession>
<sequence length="103" mass="11838">MEIWKSQEGKKNRKTGGQQAGIGRNGANLTMKVSMKVKKERHEHRGRLGDTYIREESEGQITEEWEEEEERGRRSHLPFPRVNNCSDDVGGGREGERDVTREA</sequence>
<dbReference type="Proteomes" id="UP001187343">
    <property type="component" value="Unassembled WGS sequence"/>
</dbReference>
<evidence type="ECO:0000313" key="3">
    <source>
        <dbReference type="Proteomes" id="UP001187343"/>
    </source>
</evidence>
<comment type="caution">
    <text evidence="2">The sequence shown here is derived from an EMBL/GenBank/DDBJ whole genome shotgun (WGS) entry which is preliminary data.</text>
</comment>
<name>A0AA88PAL3_9TELE</name>
<feature type="compositionally biased region" description="Basic and acidic residues" evidence="1">
    <location>
        <begin position="90"/>
        <end position="103"/>
    </location>
</feature>
<feature type="compositionally biased region" description="Basic and acidic residues" evidence="1">
    <location>
        <begin position="46"/>
        <end position="57"/>
    </location>
</feature>
<dbReference type="EMBL" id="JAUYZG010000022">
    <property type="protein sequence ID" value="KAK2873074.1"/>
    <property type="molecule type" value="Genomic_DNA"/>
</dbReference>
<protein>
    <submittedName>
        <fullName evidence="2">Uncharacterized protein</fullName>
    </submittedName>
</protein>